<evidence type="ECO:0000313" key="1">
    <source>
        <dbReference type="EMBL" id="VVP47738.1"/>
    </source>
</evidence>
<reference evidence="1 2" key="1">
    <citation type="submission" date="2019-09" db="EMBL/GenBank/DDBJ databases">
        <authorList>
            <person name="Chandra G."/>
            <person name="Truman W A."/>
        </authorList>
    </citation>
    <scope>NUCLEOTIDE SEQUENCE [LARGE SCALE GENOMIC DNA]</scope>
    <source>
        <strain evidence="1">PS900</strain>
    </source>
</reference>
<sequence>MVVNDDACFLEKRVALKSIASKLAPTRNDRTADQRCVAIQINNPA</sequence>
<proteinExistence type="predicted"/>
<evidence type="ECO:0000313" key="2">
    <source>
        <dbReference type="Proteomes" id="UP000325723"/>
    </source>
</evidence>
<dbReference type="Proteomes" id="UP000325723">
    <property type="component" value="Unassembled WGS sequence"/>
</dbReference>
<gene>
    <name evidence="1" type="ORF">PS900_05215</name>
</gene>
<comment type="caution">
    <text evidence="1">The sequence shown here is derived from an EMBL/GenBank/DDBJ whole genome shotgun (WGS) entry which is preliminary data.</text>
</comment>
<dbReference type="EMBL" id="CABVIE010000021">
    <property type="protein sequence ID" value="VVP47738.1"/>
    <property type="molecule type" value="Genomic_DNA"/>
</dbReference>
<protein>
    <submittedName>
        <fullName evidence="1">Uncharacterized protein</fullName>
    </submittedName>
</protein>
<name>A0A8H2NWI4_PSEFL</name>
<dbReference type="AlphaFoldDB" id="A0A8H2NWI4"/>
<organism evidence="1 2">
    <name type="scientific">Pseudomonas fluorescens</name>
    <dbReference type="NCBI Taxonomy" id="294"/>
    <lineage>
        <taxon>Bacteria</taxon>
        <taxon>Pseudomonadati</taxon>
        <taxon>Pseudomonadota</taxon>
        <taxon>Gammaproteobacteria</taxon>
        <taxon>Pseudomonadales</taxon>
        <taxon>Pseudomonadaceae</taxon>
        <taxon>Pseudomonas</taxon>
    </lineage>
</organism>
<accession>A0A8H2NWI4</accession>